<evidence type="ECO:0000313" key="1">
    <source>
        <dbReference type="EMBL" id="QLK26150.1"/>
    </source>
</evidence>
<sequence>MSVFEDNHELWRNALEHDDVAMISGPPSIETLLEARDHFEQLGNEIHDGVLVISIAMAHEIPRGWVEITGPAVPSNHEEFRPFDDMITITERVDGREALICRSDAIRLDMEIHEPDGVAIDFEQGGSND</sequence>
<protein>
    <submittedName>
        <fullName evidence="1">Uncharacterized protein</fullName>
    </submittedName>
</protein>
<dbReference type="AlphaFoldDB" id="A0A7D6CRC8"/>
<accession>A0A7D6CRC8</accession>
<dbReference type="RefSeq" id="WP_180841329.1">
    <property type="nucleotide sequence ID" value="NZ_CP059154.1"/>
</dbReference>
<gene>
    <name evidence="1" type="ORF">HYG81_00545</name>
</gene>
<evidence type="ECO:0000313" key="2">
    <source>
        <dbReference type="Proteomes" id="UP000510869"/>
    </source>
</evidence>
<reference evidence="1 2" key="1">
    <citation type="submission" date="2020-07" db="EMBL/GenBank/DDBJ databases">
        <title>Natrinema (YPL30) sp. nov. and Haloterrigena xxxxxx (YPL8) sp. nov., isolated from a salt mine.</title>
        <authorList>
            <person name="Cui H."/>
        </authorList>
    </citation>
    <scope>NUCLEOTIDE SEQUENCE [LARGE SCALE GENOMIC DNA]</scope>
    <source>
        <strain evidence="1 2">YPL13</strain>
    </source>
</reference>
<dbReference type="OrthoDB" id="203188at2157"/>
<organism evidence="1 2">
    <name type="scientific">Natrinema zhouii</name>
    <dbReference type="NCBI Taxonomy" id="1710539"/>
    <lineage>
        <taxon>Archaea</taxon>
        <taxon>Methanobacteriati</taxon>
        <taxon>Methanobacteriota</taxon>
        <taxon>Stenosarchaea group</taxon>
        <taxon>Halobacteria</taxon>
        <taxon>Halobacteriales</taxon>
        <taxon>Natrialbaceae</taxon>
        <taxon>Natrinema</taxon>
    </lineage>
</organism>
<dbReference type="KEGG" id="nay:HYG81_00545"/>
<name>A0A7D6CRC8_9EURY</name>
<dbReference type="Proteomes" id="UP000510869">
    <property type="component" value="Chromosome"/>
</dbReference>
<dbReference type="EMBL" id="CP059154">
    <property type="protein sequence ID" value="QLK26150.1"/>
    <property type="molecule type" value="Genomic_DNA"/>
</dbReference>
<dbReference type="GeneID" id="56141648"/>
<keyword evidence="2" id="KW-1185">Reference proteome</keyword>
<proteinExistence type="predicted"/>